<evidence type="ECO:0000313" key="3">
    <source>
        <dbReference type="Proteomes" id="UP001597295"/>
    </source>
</evidence>
<dbReference type="Proteomes" id="UP001597295">
    <property type="component" value="Unassembled WGS sequence"/>
</dbReference>
<accession>A0ABW5DQP9</accession>
<evidence type="ECO:0000256" key="1">
    <source>
        <dbReference type="SAM" id="Phobius"/>
    </source>
</evidence>
<protein>
    <recommendedName>
        <fullName evidence="4">DUF2474 domain-containing protein</fullName>
    </recommendedName>
</protein>
<keyword evidence="3" id="KW-1185">Reference proteome</keyword>
<gene>
    <name evidence="2" type="ORF">ACFSM5_11180</name>
</gene>
<keyword evidence="1" id="KW-0812">Transmembrane</keyword>
<proteinExistence type="predicted"/>
<comment type="caution">
    <text evidence="2">The sequence shown here is derived from an EMBL/GenBank/DDBJ whole genome shotgun (WGS) entry which is preliminary data.</text>
</comment>
<organism evidence="2 3">
    <name type="scientific">Lacibacterium aquatile</name>
    <dbReference type="NCBI Taxonomy" id="1168082"/>
    <lineage>
        <taxon>Bacteria</taxon>
        <taxon>Pseudomonadati</taxon>
        <taxon>Pseudomonadota</taxon>
        <taxon>Alphaproteobacteria</taxon>
        <taxon>Rhodospirillales</taxon>
        <taxon>Rhodospirillaceae</taxon>
    </lineage>
</organism>
<keyword evidence="1" id="KW-0472">Membrane</keyword>
<dbReference type="EMBL" id="JBHUIP010000011">
    <property type="protein sequence ID" value="MFD2263452.1"/>
    <property type="molecule type" value="Genomic_DNA"/>
</dbReference>
<evidence type="ECO:0008006" key="4">
    <source>
        <dbReference type="Google" id="ProtNLM"/>
    </source>
</evidence>
<name>A0ABW5DQP9_9PROT</name>
<reference evidence="3" key="1">
    <citation type="journal article" date="2019" name="Int. J. Syst. Evol. Microbiol.">
        <title>The Global Catalogue of Microorganisms (GCM) 10K type strain sequencing project: providing services to taxonomists for standard genome sequencing and annotation.</title>
        <authorList>
            <consortium name="The Broad Institute Genomics Platform"/>
            <consortium name="The Broad Institute Genome Sequencing Center for Infectious Disease"/>
            <person name="Wu L."/>
            <person name="Ma J."/>
        </authorList>
    </citation>
    <scope>NUCLEOTIDE SEQUENCE [LARGE SCALE GENOMIC DNA]</scope>
    <source>
        <strain evidence="3">CGMCC 1.19062</strain>
    </source>
</reference>
<dbReference type="RefSeq" id="WP_379876461.1">
    <property type="nucleotide sequence ID" value="NZ_JBHUIP010000011.1"/>
</dbReference>
<feature type="transmembrane region" description="Helical" evidence="1">
    <location>
        <begin position="12"/>
        <end position="33"/>
    </location>
</feature>
<evidence type="ECO:0000313" key="2">
    <source>
        <dbReference type="EMBL" id="MFD2263452.1"/>
    </source>
</evidence>
<sequence>MPGRAKRIPAWLKAVAALYLASITIGMAVAVALTGGASLF</sequence>
<keyword evidence="1" id="KW-1133">Transmembrane helix</keyword>